<feature type="compositionally biased region" description="Polar residues" evidence="3">
    <location>
        <begin position="386"/>
        <end position="396"/>
    </location>
</feature>
<dbReference type="Gene3D" id="1.20.1440.180">
    <property type="entry name" value="KEN domain"/>
    <property type="match status" value="1"/>
</dbReference>
<dbReference type="PROSITE" id="PS51392">
    <property type="entry name" value="KEN"/>
    <property type="match status" value="1"/>
</dbReference>
<dbReference type="GO" id="GO:1990604">
    <property type="term" value="C:IRE1-TRAF2-ASK1 complex"/>
    <property type="evidence" value="ECO:0007669"/>
    <property type="project" value="TreeGrafter"/>
</dbReference>
<feature type="region of interest" description="Disordered" evidence="3">
    <location>
        <begin position="386"/>
        <end position="409"/>
    </location>
</feature>
<dbReference type="GO" id="GO:0004521">
    <property type="term" value="F:RNA endonuclease activity"/>
    <property type="evidence" value="ECO:0007669"/>
    <property type="project" value="InterPro"/>
</dbReference>
<name>A0A5N4D3Y3_CAMDR</name>
<feature type="region of interest" description="Disordered" evidence="3">
    <location>
        <begin position="218"/>
        <end position="240"/>
    </location>
</feature>
<keyword evidence="1" id="KW-0547">Nucleotide-binding</keyword>
<protein>
    <submittedName>
        <fullName evidence="5">Serine/threonine-protein kinase/endoribonuclease IRE1</fullName>
    </submittedName>
</protein>
<keyword evidence="2" id="KW-0067">ATP-binding</keyword>
<dbReference type="GO" id="GO:0070059">
    <property type="term" value="P:intrinsic apoptotic signaling pathway in response to endoplasmic reticulum stress"/>
    <property type="evidence" value="ECO:0007669"/>
    <property type="project" value="TreeGrafter"/>
</dbReference>
<dbReference type="GO" id="GO:0005524">
    <property type="term" value="F:ATP binding"/>
    <property type="evidence" value="ECO:0007669"/>
    <property type="project" value="UniProtKB-KW"/>
</dbReference>
<organism evidence="5 6">
    <name type="scientific">Camelus dromedarius</name>
    <name type="common">Dromedary</name>
    <name type="synonym">Arabian camel</name>
    <dbReference type="NCBI Taxonomy" id="9838"/>
    <lineage>
        <taxon>Eukaryota</taxon>
        <taxon>Metazoa</taxon>
        <taxon>Chordata</taxon>
        <taxon>Craniata</taxon>
        <taxon>Vertebrata</taxon>
        <taxon>Euteleostomi</taxon>
        <taxon>Mammalia</taxon>
        <taxon>Eutheria</taxon>
        <taxon>Laurasiatheria</taxon>
        <taxon>Artiodactyla</taxon>
        <taxon>Tylopoda</taxon>
        <taxon>Camelidae</taxon>
        <taxon>Camelus</taxon>
    </lineage>
</organism>
<feature type="region of interest" description="Disordered" evidence="3">
    <location>
        <begin position="332"/>
        <end position="360"/>
    </location>
</feature>
<feature type="region of interest" description="Disordered" evidence="3">
    <location>
        <begin position="1"/>
        <end position="37"/>
    </location>
</feature>
<feature type="region of interest" description="Disordered" evidence="3">
    <location>
        <begin position="995"/>
        <end position="1017"/>
    </location>
</feature>
<gene>
    <name evidence="5" type="ORF">Cadr_000019657</name>
</gene>
<keyword evidence="5" id="KW-0418">Kinase</keyword>
<accession>A0A5N4D3Y3</accession>
<evidence type="ECO:0000256" key="3">
    <source>
        <dbReference type="SAM" id="MobiDB-lite"/>
    </source>
</evidence>
<dbReference type="InterPro" id="IPR038357">
    <property type="entry name" value="KEN_sf"/>
</dbReference>
<evidence type="ECO:0000256" key="2">
    <source>
        <dbReference type="ARBA" id="ARBA00022840"/>
    </source>
</evidence>
<dbReference type="GO" id="GO:0006397">
    <property type="term" value="P:mRNA processing"/>
    <property type="evidence" value="ECO:0007669"/>
    <property type="project" value="InterPro"/>
</dbReference>
<dbReference type="GO" id="GO:0036498">
    <property type="term" value="P:IRE1-mediated unfolded protein response"/>
    <property type="evidence" value="ECO:0007669"/>
    <property type="project" value="TreeGrafter"/>
</dbReference>
<dbReference type="GO" id="GO:0051082">
    <property type="term" value="F:unfolded protein binding"/>
    <property type="evidence" value="ECO:0007669"/>
    <property type="project" value="TreeGrafter"/>
</dbReference>
<feature type="region of interest" description="Disordered" evidence="3">
    <location>
        <begin position="1164"/>
        <end position="1221"/>
    </location>
</feature>
<feature type="compositionally biased region" description="Basic and acidic residues" evidence="3">
    <location>
        <begin position="1278"/>
        <end position="1290"/>
    </location>
</feature>
<feature type="compositionally biased region" description="Low complexity" evidence="3">
    <location>
        <begin position="399"/>
        <end position="409"/>
    </location>
</feature>
<keyword evidence="5" id="KW-0808">Transferase</keyword>
<evidence type="ECO:0000256" key="1">
    <source>
        <dbReference type="ARBA" id="ARBA00022741"/>
    </source>
</evidence>
<reference evidence="5 6" key="1">
    <citation type="journal article" date="2019" name="Mol. Ecol. Resour.">
        <title>Improving Illumina assemblies with Hi-C and long reads: an example with the North African dromedary.</title>
        <authorList>
            <person name="Elbers J.P."/>
            <person name="Rogers M.F."/>
            <person name="Perelman P.L."/>
            <person name="Proskuryakova A.A."/>
            <person name="Serdyukova N.A."/>
            <person name="Johnson W.E."/>
            <person name="Horin P."/>
            <person name="Corander J."/>
            <person name="Murphy D."/>
            <person name="Burger P.A."/>
        </authorList>
    </citation>
    <scope>NUCLEOTIDE SEQUENCE [LARGE SCALE GENOMIC DNA]</scope>
    <source>
        <strain evidence="5">Drom800</strain>
        <tissue evidence="5">Blood</tissue>
    </source>
</reference>
<dbReference type="InterPro" id="IPR010513">
    <property type="entry name" value="KEN_dom"/>
</dbReference>
<evidence type="ECO:0000259" key="4">
    <source>
        <dbReference type="PROSITE" id="PS51392"/>
    </source>
</evidence>
<evidence type="ECO:0000313" key="6">
    <source>
        <dbReference type="Proteomes" id="UP000299084"/>
    </source>
</evidence>
<dbReference type="PANTHER" id="PTHR13954:SF17">
    <property type="entry name" value="SERINE_THREONINE-PROTEIN KINASE_ENDORIBONUCLEASE IRE1"/>
    <property type="match status" value="1"/>
</dbReference>
<dbReference type="EMBL" id="JWIN03000016">
    <property type="protein sequence ID" value="KAB1265736.1"/>
    <property type="molecule type" value="Genomic_DNA"/>
</dbReference>
<dbReference type="SMART" id="SM00580">
    <property type="entry name" value="PUG"/>
    <property type="match status" value="1"/>
</dbReference>
<evidence type="ECO:0000313" key="5">
    <source>
        <dbReference type="EMBL" id="KAB1265736.1"/>
    </source>
</evidence>
<sequence length="1306" mass="141860">MLWDEAGSLEAPSRDLPPGLAGPTRSEPRPLPPGREEAWEQMGCSFTETQLTVQRASSPLTPVSVSRLQKHHYRELPEEVRETLGSLPDDFVRYFTARFPHLLLHTYRAMELCCHERPFQPYYSLERPERPLSRAASVLVAPAVTEGLQGDQAPKPSALSWPLCSRQRRGARKTLALKALQRRGQAARGAPSAFSGINLLHNLRASLLDQLGRDAPNAASARSRAREVRVPGRKEKDVQRVLSPDSEMPHRSQMRPQFMRSLRERLELGGHDVRIGQHCALEGEAETTGLSEAKWALCPEAAVAQHTGGLNVPWPPRRAAQNQAGTGLRTGEEQAKGTFGHPGRALVSSRTGQGVESRGQGHHMLHLGTRHPLWVLWCLVTPSFSRKQQPRSSSPALTPRASAFPSPSSTPALQVSHCARWLELSQSKLVGEQAALPSPAAECCLWGEPVAFPAAQDCVSSLFWPAREQNRQKLCFKEPMRQREREREREKVAAALGVCTITSARLPSVLFPSVTIGTPSPAFSGVKSSHVGTCHGTPWADILGAKVSPHLPSLPSVLAFSSWPLSSQHLDSDQAWVSRGCSHPASLFIETPALRAAGRWAGSTSLRLLSRRFKLTVASAHRPCVEGTAPWSSLNGHFQPKSPPRSSPGRVSGRYIFLFSNPKAVTAQLLLAGIPVGFGWQSGGDKGRVCLLLCHGRTRAGKPPSFSVGQRFLEHTQQSPQVPIPGAEFQEASLGTGVTRLRGQNPRWRGEKPATCGCRKPVTHLTHTQLGFRVLSTCSEEALLSLNHQEGALRRDPEAPPVLDLSSSWAPSTLPTSISSPTLQAMGHLVLLCSAGPWMQPNARSTGGHCWHLLPVLLSFDSLELPQPGEEANLLALQLPLEQRGAGLQDGGTATCGAMVSGPLRRGLLFSTPCMPSSCSTAELKPSRPDHVLGFSRILNRAAQRVGHAPPVARILVHQLQVGSFLRGALQRASENIGLMQLDLFRQQTGVVDRPGSGRWSVGEEERGWGAGSRSAGWGRGSMDKYENVTDRGLWGVPCGWMVNSDGFQAALRDPVVGAGLRPGYGGQVMMQPQIGVGFVQSSKCDGTVERDHPRSVKRRAPNTGDKRHWRDQPKVKWKLATLCRSWVRDSWRGAGTAPRGDVCTRVIEERLGYLWLSRIVVEGKRGGEGSGPPGRQTGLRRGRGTTPREKTTYPRTGRGKPAAEGISSGKGLPDGCESQEASEEALRKACHHGVGGRGSSGGDRLLERWLANKRRTRGHSSLSPASVMAPAGQGEAIRIRESPDSETSHQPRSPCFATAKCHPVR</sequence>
<comment type="caution">
    <text evidence="5">The sequence shown here is derived from an EMBL/GenBank/DDBJ whole genome shotgun (WGS) entry which is preliminary data.</text>
</comment>
<dbReference type="InterPro" id="IPR045133">
    <property type="entry name" value="IRE1/2-like"/>
</dbReference>
<dbReference type="GO" id="GO:0004674">
    <property type="term" value="F:protein serine/threonine kinase activity"/>
    <property type="evidence" value="ECO:0007669"/>
    <property type="project" value="InterPro"/>
</dbReference>
<dbReference type="Pfam" id="PF06479">
    <property type="entry name" value="Ribonuc_2-5A"/>
    <property type="match status" value="1"/>
</dbReference>
<dbReference type="PANTHER" id="PTHR13954">
    <property type="entry name" value="IRE1-RELATED"/>
    <property type="match status" value="1"/>
</dbReference>
<feature type="region of interest" description="Disordered" evidence="3">
    <location>
        <begin position="1086"/>
        <end position="1111"/>
    </location>
</feature>
<feature type="region of interest" description="Disordered" evidence="3">
    <location>
        <begin position="1255"/>
        <end position="1306"/>
    </location>
</feature>
<feature type="domain" description="KEN" evidence="4">
    <location>
        <begin position="1"/>
        <end position="125"/>
    </location>
</feature>
<dbReference type="Proteomes" id="UP000299084">
    <property type="component" value="Unassembled WGS sequence"/>
</dbReference>
<proteinExistence type="predicted"/>
<keyword evidence="6" id="KW-1185">Reference proteome</keyword>
<feature type="compositionally biased region" description="Basic and acidic residues" evidence="3">
    <location>
        <begin position="224"/>
        <end position="239"/>
    </location>
</feature>